<comment type="caution">
    <text evidence="4">The sequence shown here is derived from an EMBL/GenBank/DDBJ whole genome shotgun (WGS) entry which is preliminary data.</text>
</comment>
<dbReference type="AlphaFoldDB" id="A0A557QPF1"/>
<sequence>MRRADRLFRIVTLLGGARVMTARQLAELLEVSERTIYRDVADLIGSGTPIDGEAGVGYRLRREYRLPPLHFSEDELSALAVGLRMVGGWADPALGRAAELALARIDAVMPAARRSLRDAPVIVPGFHVSPAMVAPLASLRQAMASAHKVRVAYVRADGEASQRVLWPLGLIFWGSSWTLGAWCELRDDFRSFRLDRIGEIAILPERFDASRGRRLQDYIDAVRCD</sequence>
<keyword evidence="1" id="KW-0805">Transcription regulation</keyword>
<reference evidence="4 5" key="1">
    <citation type="submission" date="2019-07" db="EMBL/GenBank/DDBJ databases">
        <title>The pathways for chlorine oxyanion respiration interact through the shared metabolite chlorate.</title>
        <authorList>
            <person name="Barnum T.P."/>
            <person name="Cheng Y."/>
            <person name="Hill K.A."/>
            <person name="Lucas L.N."/>
            <person name="Carlson H.K."/>
            <person name="Coates J.D."/>
        </authorList>
    </citation>
    <scope>NUCLEOTIDE SEQUENCE [LARGE SCALE GENOMIC DNA]</scope>
    <source>
        <strain evidence="4 5">SFB-3</strain>
    </source>
</reference>
<evidence type="ECO:0000259" key="3">
    <source>
        <dbReference type="PROSITE" id="PS51000"/>
    </source>
</evidence>
<dbReference type="SUPFAM" id="SSF46785">
    <property type="entry name" value="Winged helix' DNA-binding domain"/>
    <property type="match status" value="1"/>
</dbReference>
<dbReference type="GO" id="GO:0003700">
    <property type="term" value="F:DNA-binding transcription factor activity"/>
    <property type="evidence" value="ECO:0007669"/>
    <property type="project" value="InterPro"/>
</dbReference>
<dbReference type="InterPro" id="IPR026881">
    <property type="entry name" value="WYL_dom"/>
</dbReference>
<dbReference type="Pfam" id="PF13280">
    <property type="entry name" value="WYL"/>
    <property type="match status" value="1"/>
</dbReference>
<dbReference type="RefSeq" id="WP_144310016.1">
    <property type="nucleotide sequence ID" value="NZ_VMNK01000012.1"/>
</dbReference>
<dbReference type="PANTHER" id="PTHR34580">
    <property type="match status" value="1"/>
</dbReference>
<dbReference type="InterPro" id="IPR051534">
    <property type="entry name" value="CBASS_pafABC_assoc_protein"/>
</dbReference>
<gene>
    <name evidence="4" type="ORF">FHP91_13095</name>
</gene>
<dbReference type="InterPro" id="IPR036388">
    <property type="entry name" value="WH-like_DNA-bd_sf"/>
</dbReference>
<dbReference type="Pfam" id="PF08279">
    <property type="entry name" value="HTH_11"/>
    <property type="match status" value="1"/>
</dbReference>
<evidence type="ECO:0000256" key="2">
    <source>
        <dbReference type="ARBA" id="ARBA00023163"/>
    </source>
</evidence>
<dbReference type="PROSITE" id="PS52050">
    <property type="entry name" value="WYL"/>
    <property type="match status" value="1"/>
</dbReference>
<dbReference type="PANTHER" id="PTHR34580:SF3">
    <property type="entry name" value="PROTEIN PAFB"/>
    <property type="match status" value="1"/>
</dbReference>
<evidence type="ECO:0000313" key="5">
    <source>
        <dbReference type="Proteomes" id="UP000319502"/>
    </source>
</evidence>
<dbReference type="Gene3D" id="1.10.10.10">
    <property type="entry name" value="Winged helix-like DNA-binding domain superfamily/Winged helix DNA-binding domain"/>
    <property type="match status" value="1"/>
</dbReference>
<dbReference type="InterPro" id="IPR013196">
    <property type="entry name" value="HTH_11"/>
</dbReference>
<organism evidence="4 5">
    <name type="scientific">Denitromonas halophila</name>
    <dbReference type="NCBI Taxonomy" id="1629404"/>
    <lineage>
        <taxon>Bacteria</taxon>
        <taxon>Pseudomonadati</taxon>
        <taxon>Pseudomonadota</taxon>
        <taxon>Betaproteobacteria</taxon>
        <taxon>Rhodocyclales</taxon>
        <taxon>Zoogloeaceae</taxon>
        <taxon>Denitromonas</taxon>
    </lineage>
</organism>
<evidence type="ECO:0000256" key="1">
    <source>
        <dbReference type="ARBA" id="ARBA00023015"/>
    </source>
</evidence>
<feature type="domain" description="HTH deoR-type" evidence="3">
    <location>
        <begin position="3"/>
        <end position="58"/>
    </location>
</feature>
<evidence type="ECO:0000313" key="4">
    <source>
        <dbReference type="EMBL" id="TVO54795.1"/>
    </source>
</evidence>
<protein>
    <submittedName>
        <fullName evidence="4">YafY family transcriptional regulator</fullName>
    </submittedName>
</protein>
<proteinExistence type="predicted"/>
<dbReference type="Proteomes" id="UP000319502">
    <property type="component" value="Unassembled WGS sequence"/>
</dbReference>
<accession>A0A557QPF1</accession>
<keyword evidence="5" id="KW-1185">Reference proteome</keyword>
<keyword evidence="2" id="KW-0804">Transcription</keyword>
<dbReference type="EMBL" id="VMNK01000012">
    <property type="protein sequence ID" value="TVO54795.1"/>
    <property type="molecule type" value="Genomic_DNA"/>
</dbReference>
<dbReference type="PROSITE" id="PS51000">
    <property type="entry name" value="HTH_DEOR_2"/>
    <property type="match status" value="1"/>
</dbReference>
<dbReference type="OrthoDB" id="9807255at2"/>
<dbReference type="InterPro" id="IPR036390">
    <property type="entry name" value="WH_DNA-bd_sf"/>
</dbReference>
<name>A0A557QPF1_9RHOO</name>
<dbReference type="InterPro" id="IPR001034">
    <property type="entry name" value="DeoR_HTH"/>
</dbReference>